<dbReference type="PROSITE" id="PS51257">
    <property type="entry name" value="PROKAR_LIPOPROTEIN"/>
    <property type="match status" value="1"/>
</dbReference>
<dbReference type="RefSeq" id="WP_045689516.1">
    <property type="nucleotide sequence ID" value="NZ_FZNS01000004.1"/>
</dbReference>
<feature type="chain" id="PRO_5011316093" description="Centromere protein J C-terminal domain-containing protein" evidence="2">
    <location>
        <begin position="26"/>
        <end position="221"/>
    </location>
</feature>
<name>A0A238XX27_9BACT</name>
<feature type="signal peptide" evidence="2">
    <location>
        <begin position="1"/>
        <end position="25"/>
    </location>
</feature>
<gene>
    <name evidence="3" type="ORF">SAMN06269173_104476</name>
</gene>
<proteinExistence type="predicted"/>
<feature type="region of interest" description="Disordered" evidence="1">
    <location>
        <begin position="197"/>
        <end position="221"/>
    </location>
</feature>
<evidence type="ECO:0008006" key="5">
    <source>
        <dbReference type="Google" id="ProtNLM"/>
    </source>
</evidence>
<dbReference type="EMBL" id="FZNS01000004">
    <property type="protein sequence ID" value="SNR63626.1"/>
    <property type="molecule type" value="Genomic_DNA"/>
</dbReference>
<keyword evidence="4" id="KW-1185">Reference proteome</keyword>
<evidence type="ECO:0000313" key="4">
    <source>
        <dbReference type="Proteomes" id="UP000198310"/>
    </source>
</evidence>
<organism evidence="3 4">
    <name type="scientific">Hymenobacter mucosus</name>
    <dbReference type="NCBI Taxonomy" id="1411120"/>
    <lineage>
        <taxon>Bacteria</taxon>
        <taxon>Pseudomonadati</taxon>
        <taxon>Bacteroidota</taxon>
        <taxon>Cytophagia</taxon>
        <taxon>Cytophagales</taxon>
        <taxon>Hymenobacteraceae</taxon>
        <taxon>Hymenobacter</taxon>
    </lineage>
</organism>
<keyword evidence="2" id="KW-0732">Signal</keyword>
<feature type="compositionally biased region" description="Basic and acidic residues" evidence="1">
    <location>
        <begin position="209"/>
        <end position="221"/>
    </location>
</feature>
<dbReference type="AlphaFoldDB" id="A0A238XX27"/>
<accession>A0A238XX27</accession>
<reference evidence="4" key="1">
    <citation type="submission" date="2017-06" db="EMBL/GenBank/DDBJ databases">
        <authorList>
            <person name="Varghese N."/>
            <person name="Submissions S."/>
        </authorList>
    </citation>
    <scope>NUCLEOTIDE SEQUENCE [LARGE SCALE GENOMIC DNA]</scope>
    <source>
        <strain evidence="4">DSM 28041</strain>
    </source>
</reference>
<evidence type="ECO:0000256" key="2">
    <source>
        <dbReference type="SAM" id="SignalP"/>
    </source>
</evidence>
<protein>
    <recommendedName>
        <fullName evidence="5">Centromere protein J C-terminal domain-containing protein</fullName>
    </recommendedName>
</protein>
<dbReference type="Proteomes" id="UP000198310">
    <property type="component" value="Unassembled WGS sequence"/>
</dbReference>
<sequence length="221" mass="23998">MKKTLLFLSCAASVAIASCSQNKPAAEDAATTPSADTAVVVNDAVPATSTDSTAYRTEADQLASRIADDLKLTDTVVVTRIQKTYYTRGRRLNEVDSQYTSDTTGRYAALRSINDETDRSVKSIVTEPQYTTYAANRGAYYDGTPYTASTATTTTTTTQTAAPARRRGPAIVKYERDGGDVKIEYANGTKVKIDKDGERKTKYASGRKVKVDDDGERKVKD</sequence>
<evidence type="ECO:0000256" key="1">
    <source>
        <dbReference type="SAM" id="MobiDB-lite"/>
    </source>
</evidence>
<evidence type="ECO:0000313" key="3">
    <source>
        <dbReference type="EMBL" id="SNR63626.1"/>
    </source>
</evidence>